<dbReference type="GO" id="GO:0005886">
    <property type="term" value="C:plasma membrane"/>
    <property type="evidence" value="ECO:0007669"/>
    <property type="project" value="UniProtKB-SubCell"/>
</dbReference>
<evidence type="ECO:0000256" key="8">
    <source>
        <dbReference type="SAM" id="Phobius"/>
    </source>
</evidence>
<evidence type="ECO:0000256" key="2">
    <source>
        <dbReference type="ARBA" id="ARBA00022475"/>
    </source>
</evidence>
<keyword evidence="9" id="KW-0328">Glycosyltransferase</keyword>
<feature type="transmembrane region" description="Helical" evidence="8">
    <location>
        <begin position="75"/>
        <end position="91"/>
    </location>
</feature>
<evidence type="ECO:0000256" key="4">
    <source>
        <dbReference type="ARBA" id="ARBA00022692"/>
    </source>
</evidence>
<evidence type="ECO:0000313" key="9">
    <source>
        <dbReference type="EMBL" id="PZP88627.1"/>
    </source>
</evidence>
<dbReference type="Proteomes" id="UP000248606">
    <property type="component" value="Unassembled WGS sequence"/>
</dbReference>
<feature type="transmembrane region" description="Helical" evidence="8">
    <location>
        <begin position="177"/>
        <end position="201"/>
    </location>
</feature>
<feature type="transmembrane region" description="Helical" evidence="8">
    <location>
        <begin position="348"/>
        <end position="368"/>
    </location>
</feature>
<feature type="transmembrane region" description="Helical" evidence="8">
    <location>
        <begin position="98"/>
        <end position="116"/>
    </location>
</feature>
<dbReference type="AlphaFoldDB" id="A0A2W5IC71"/>
<feature type="transmembrane region" description="Helical" evidence="8">
    <location>
        <begin position="136"/>
        <end position="165"/>
    </location>
</feature>
<gene>
    <name evidence="9" type="ORF">DI579_05765</name>
</gene>
<comment type="subcellular location">
    <subcellularLocation>
        <location evidence="1">Cell membrane</location>
        <topology evidence="1">Multi-pass membrane protein</topology>
    </subcellularLocation>
</comment>
<dbReference type="GO" id="GO:0016758">
    <property type="term" value="F:hexosyltransferase activity"/>
    <property type="evidence" value="ECO:0007669"/>
    <property type="project" value="InterPro"/>
</dbReference>
<proteinExistence type="inferred from homology"/>
<evidence type="ECO:0000256" key="1">
    <source>
        <dbReference type="ARBA" id="ARBA00004651"/>
    </source>
</evidence>
<keyword evidence="3 9" id="KW-0808">Transferase</keyword>
<evidence type="ECO:0000256" key="6">
    <source>
        <dbReference type="ARBA" id="ARBA00023136"/>
    </source>
</evidence>
<evidence type="ECO:0000313" key="10">
    <source>
        <dbReference type="Proteomes" id="UP000248606"/>
    </source>
</evidence>
<evidence type="ECO:0000256" key="3">
    <source>
        <dbReference type="ARBA" id="ARBA00022679"/>
    </source>
</evidence>
<comment type="similarity">
    <text evidence="7">Belongs to the glycosyltransferase 87 family.</text>
</comment>
<dbReference type="EMBL" id="QFOZ01000009">
    <property type="protein sequence ID" value="PZP88627.1"/>
    <property type="molecule type" value="Genomic_DNA"/>
</dbReference>
<reference evidence="9 10" key="1">
    <citation type="submission" date="2017-08" db="EMBL/GenBank/DDBJ databases">
        <title>Infants hospitalized years apart are colonized by the same room-sourced microbial strains.</title>
        <authorList>
            <person name="Brooks B."/>
            <person name="Olm M.R."/>
            <person name="Firek B.A."/>
            <person name="Baker R."/>
            <person name="Thomas B.C."/>
            <person name="Morowitz M.J."/>
            <person name="Banfield J.F."/>
        </authorList>
    </citation>
    <scope>NUCLEOTIDE SEQUENCE [LARGE SCALE GENOMIC DNA]</scope>
    <source>
        <strain evidence="9">S2_006_000_R1_57</strain>
    </source>
</reference>
<dbReference type="Pfam" id="PF09594">
    <property type="entry name" value="GT87"/>
    <property type="match status" value="1"/>
</dbReference>
<feature type="transmembrane region" description="Helical" evidence="8">
    <location>
        <begin position="213"/>
        <end position="235"/>
    </location>
</feature>
<sequence>MQPAQRLSQNGKYALAAFQLILIAAAMVVFFPFNAENPGYHIDFDVYWTGTRFFLNGGYIYGKIPLLHHGTSLPFTYPPVALLVFVPFAILPYQLSSILFSLVSLLALYVVARYTFTAVRSYGVMVEDKPWHNVFLWVAIIVALFTAPVRFTFLFGQINLLLMMLVTIDCCTSRRRWWTGMLVGLTISIKLTPMVFLLYFVCRRDWKSVGMTLGSFLVYNLFALLVMPSTTRLYWTKIIRDSERIGAYHYCRNQSINGALARFGLHDSSRSTVWFIVALIVGLLIAVIVWQLVKAQQYFAALMLNGIAANLCSPISWDHHWTWIVPLVILLGVWAWKKIPTSSTQWVWWTLTGLGALILFTDPLRFLPMNGDKELSWTPIQHFFGESYTLWSLLTIIALLAVRPFSRLTNTPRTIKKTSEKAPVSLQ</sequence>
<evidence type="ECO:0000256" key="7">
    <source>
        <dbReference type="ARBA" id="ARBA00024033"/>
    </source>
</evidence>
<feature type="transmembrane region" description="Helical" evidence="8">
    <location>
        <begin position="320"/>
        <end position="336"/>
    </location>
</feature>
<keyword evidence="2" id="KW-1003">Cell membrane</keyword>
<name>A0A2W5IC71_9ACTN</name>
<keyword evidence="4 8" id="KW-0812">Transmembrane</keyword>
<protein>
    <submittedName>
        <fullName evidence="9">Mannosyltransferase</fullName>
    </submittedName>
</protein>
<dbReference type="RefSeq" id="WP_303678908.1">
    <property type="nucleotide sequence ID" value="NZ_CAKZIO010000013.1"/>
</dbReference>
<feature type="transmembrane region" description="Helical" evidence="8">
    <location>
        <begin position="272"/>
        <end position="293"/>
    </location>
</feature>
<feature type="transmembrane region" description="Helical" evidence="8">
    <location>
        <begin position="12"/>
        <end position="33"/>
    </location>
</feature>
<organism evidence="9 10">
    <name type="scientific">Lawsonella clevelandensis</name>
    <dbReference type="NCBI Taxonomy" id="1528099"/>
    <lineage>
        <taxon>Bacteria</taxon>
        <taxon>Bacillati</taxon>
        <taxon>Actinomycetota</taxon>
        <taxon>Actinomycetes</taxon>
        <taxon>Mycobacteriales</taxon>
        <taxon>Lawsonellaceae</taxon>
        <taxon>Lawsonella</taxon>
    </lineage>
</organism>
<feature type="transmembrane region" description="Helical" evidence="8">
    <location>
        <begin position="388"/>
        <end position="406"/>
    </location>
</feature>
<evidence type="ECO:0000256" key="5">
    <source>
        <dbReference type="ARBA" id="ARBA00022989"/>
    </source>
</evidence>
<keyword evidence="6 8" id="KW-0472">Membrane</keyword>
<keyword evidence="5 8" id="KW-1133">Transmembrane helix</keyword>
<comment type="caution">
    <text evidence="9">The sequence shown here is derived from an EMBL/GenBank/DDBJ whole genome shotgun (WGS) entry which is preliminary data.</text>
</comment>
<dbReference type="InterPro" id="IPR018584">
    <property type="entry name" value="GT87"/>
</dbReference>
<accession>A0A2W5IC71</accession>